<dbReference type="Proteomes" id="UP000767291">
    <property type="component" value="Unassembled WGS sequence"/>
</dbReference>
<dbReference type="Pfam" id="PF01636">
    <property type="entry name" value="APH"/>
    <property type="match status" value="1"/>
</dbReference>
<name>A0ABS4E8K0_9FIRM</name>
<protein>
    <submittedName>
        <fullName evidence="2">Aminoglycoside phosphotransferase (APT) family kinase protein</fullName>
    </submittedName>
</protein>
<proteinExistence type="predicted"/>
<evidence type="ECO:0000259" key="1">
    <source>
        <dbReference type="Pfam" id="PF01636"/>
    </source>
</evidence>
<organism evidence="2 3">
    <name type="scientific">Metaclostridioides mangenotii</name>
    <dbReference type="NCBI Taxonomy" id="1540"/>
    <lineage>
        <taxon>Bacteria</taxon>
        <taxon>Bacillati</taxon>
        <taxon>Bacillota</taxon>
        <taxon>Clostridia</taxon>
        <taxon>Peptostreptococcales</taxon>
        <taxon>Peptostreptococcaceae</taxon>
        <taxon>Metaclostridioides</taxon>
    </lineage>
</organism>
<sequence length="337" mass="39307">MKIDQIKEYINNNEVRKSLNIQSNKEIEVSLLGQGEYNVNFLFINPDNNKKLVLRLNTASQMNLDDQISYEFNVLKMLELSGRTPKPIFVDSSMDKLPYGLLVMEFLPGVSLDYKTDLEIAASCLADIHCVDFNKNNHLITPKNPLKAVLEECVEMSSKYLNSDIGDKNIKIIIKRLIEKSERSVLNINENLNKYHIINTELNSGNFLINGKGKNNYIIDWEKPILGEVEQDLGHFLAPTTTFWKTDVILTRAEMEEFVRMYIEKVNGRFETNNLWDKLEKYIIITCLRGITWCSMAWVEYQAPDKLIRNEFTYNKIENYLKESFLLNIEDEYFNKL</sequence>
<evidence type="ECO:0000313" key="2">
    <source>
        <dbReference type="EMBL" id="MBP1854254.1"/>
    </source>
</evidence>
<dbReference type="SUPFAM" id="SSF56112">
    <property type="entry name" value="Protein kinase-like (PK-like)"/>
    <property type="match status" value="1"/>
</dbReference>
<comment type="caution">
    <text evidence="2">The sequence shown here is derived from an EMBL/GenBank/DDBJ whole genome shotgun (WGS) entry which is preliminary data.</text>
</comment>
<dbReference type="RefSeq" id="WP_209455799.1">
    <property type="nucleotide sequence ID" value="NZ_BAAACS010000017.1"/>
</dbReference>
<dbReference type="InterPro" id="IPR002575">
    <property type="entry name" value="Aminoglycoside_PTrfase"/>
</dbReference>
<gene>
    <name evidence="2" type="ORF">J2Z43_000644</name>
</gene>
<dbReference type="EMBL" id="JAGGJX010000001">
    <property type="protein sequence ID" value="MBP1854254.1"/>
    <property type="molecule type" value="Genomic_DNA"/>
</dbReference>
<dbReference type="InterPro" id="IPR011009">
    <property type="entry name" value="Kinase-like_dom_sf"/>
</dbReference>
<accession>A0ABS4E8K0</accession>
<keyword evidence="2" id="KW-0418">Kinase</keyword>
<keyword evidence="3" id="KW-1185">Reference proteome</keyword>
<evidence type="ECO:0000313" key="3">
    <source>
        <dbReference type="Proteomes" id="UP000767291"/>
    </source>
</evidence>
<reference evidence="2 3" key="1">
    <citation type="submission" date="2021-03" db="EMBL/GenBank/DDBJ databases">
        <title>Genomic Encyclopedia of Type Strains, Phase IV (KMG-IV): sequencing the most valuable type-strain genomes for metagenomic binning, comparative biology and taxonomic classification.</title>
        <authorList>
            <person name="Goeker M."/>
        </authorList>
    </citation>
    <scope>NUCLEOTIDE SEQUENCE [LARGE SCALE GENOMIC DNA]</scope>
    <source>
        <strain evidence="2 3">DSM 1289</strain>
    </source>
</reference>
<keyword evidence="2" id="KW-0808">Transferase</keyword>
<feature type="domain" description="Aminoglycoside phosphotransferase" evidence="1">
    <location>
        <begin position="29"/>
        <end position="242"/>
    </location>
</feature>
<dbReference type="GO" id="GO:0016301">
    <property type="term" value="F:kinase activity"/>
    <property type="evidence" value="ECO:0007669"/>
    <property type="project" value="UniProtKB-KW"/>
</dbReference>
<dbReference type="Gene3D" id="3.90.1200.10">
    <property type="match status" value="1"/>
</dbReference>